<sequence>MWEISYYKNIVYYDSEQGTFTRSFTSTATGNTRVEAAYAAWLATAIPEEAFIAEWEIKNYPLKIVQFAVTANKRGALVA</sequence>
<name>A0A6C0LE30_9ZZZZ</name>
<protein>
    <submittedName>
        <fullName evidence="1">Uncharacterized protein</fullName>
    </submittedName>
</protein>
<proteinExistence type="predicted"/>
<accession>A0A6C0LE30</accession>
<dbReference type="AlphaFoldDB" id="A0A6C0LE30"/>
<evidence type="ECO:0000313" key="1">
    <source>
        <dbReference type="EMBL" id="QHU28295.1"/>
    </source>
</evidence>
<dbReference type="EMBL" id="MN740471">
    <property type="protein sequence ID" value="QHU28295.1"/>
    <property type="molecule type" value="Genomic_DNA"/>
</dbReference>
<organism evidence="1">
    <name type="scientific">viral metagenome</name>
    <dbReference type="NCBI Taxonomy" id="1070528"/>
    <lineage>
        <taxon>unclassified sequences</taxon>
        <taxon>metagenomes</taxon>
        <taxon>organismal metagenomes</taxon>
    </lineage>
</organism>
<reference evidence="1" key="1">
    <citation type="journal article" date="2020" name="Nature">
        <title>Giant virus diversity and host interactions through global metagenomics.</title>
        <authorList>
            <person name="Schulz F."/>
            <person name="Roux S."/>
            <person name="Paez-Espino D."/>
            <person name="Jungbluth S."/>
            <person name="Walsh D.A."/>
            <person name="Denef V.J."/>
            <person name="McMahon K.D."/>
            <person name="Konstantinidis K.T."/>
            <person name="Eloe-Fadrosh E.A."/>
            <person name="Kyrpides N.C."/>
            <person name="Woyke T."/>
        </authorList>
    </citation>
    <scope>NUCLEOTIDE SEQUENCE</scope>
    <source>
        <strain evidence="1">GVMAG-M-3300027770-73</strain>
    </source>
</reference>